<dbReference type="Proteomes" id="UP001174932">
    <property type="component" value="Unassembled WGS sequence"/>
</dbReference>
<protein>
    <recommendedName>
        <fullName evidence="3">Phage tail protein</fullName>
    </recommendedName>
</protein>
<evidence type="ECO:0000313" key="2">
    <source>
        <dbReference type="Proteomes" id="UP001174932"/>
    </source>
</evidence>
<proteinExistence type="predicted"/>
<keyword evidence="2" id="KW-1185">Reference proteome</keyword>
<reference evidence="1" key="2">
    <citation type="submission" date="2023-07" db="EMBL/GenBank/DDBJ databases">
        <authorList>
            <person name="Shen H."/>
        </authorList>
    </citation>
    <scope>NUCLEOTIDE SEQUENCE</scope>
    <source>
        <strain evidence="1">TNR-22</strain>
    </source>
</reference>
<accession>A0ABT8YUN7</accession>
<evidence type="ECO:0000313" key="1">
    <source>
        <dbReference type="EMBL" id="MDO6966997.1"/>
    </source>
</evidence>
<dbReference type="RefSeq" id="WP_304378927.1">
    <property type="nucleotide sequence ID" value="NZ_JAUOZU010000024.1"/>
</dbReference>
<name>A0ABT8YUN7_9HYPH</name>
<dbReference type="EMBL" id="JAUOZU010000024">
    <property type="protein sequence ID" value="MDO6966997.1"/>
    <property type="molecule type" value="Genomic_DNA"/>
</dbReference>
<evidence type="ECO:0008006" key="3">
    <source>
        <dbReference type="Google" id="ProtNLM"/>
    </source>
</evidence>
<organism evidence="1 2">
    <name type="scientific">Rhizobium alvei</name>
    <dbReference type="NCBI Taxonomy" id="1132659"/>
    <lineage>
        <taxon>Bacteria</taxon>
        <taxon>Pseudomonadati</taxon>
        <taxon>Pseudomonadota</taxon>
        <taxon>Alphaproteobacteria</taxon>
        <taxon>Hyphomicrobiales</taxon>
        <taxon>Rhizobiaceae</taxon>
        <taxon>Rhizobium/Agrobacterium group</taxon>
        <taxon>Rhizobium</taxon>
    </lineage>
</organism>
<gene>
    <name evidence="1" type="ORF">Q4481_23830</name>
</gene>
<reference evidence="1" key="1">
    <citation type="journal article" date="2015" name="Int. J. Syst. Evol. Microbiol.">
        <title>Rhizobium alvei sp. nov., isolated from a freshwater river.</title>
        <authorList>
            <person name="Sheu S.Y."/>
            <person name="Huang H.W."/>
            <person name="Young C.C."/>
            <person name="Chen W.M."/>
        </authorList>
    </citation>
    <scope>NUCLEOTIDE SEQUENCE</scope>
    <source>
        <strain evidence="1">TNR-22</strain>
    </source>
</reference>
<sequence length="235" mass="24947">MSTFIHWPLGLLTPESIAPVIVPFTRSGGRSLGGVEPVTRTDLGYWEIAYGNVPVIGTAKERTWNAIAAILSGRSGLIVVPLAGNAAQPYASDEYELPSTLTHSDGSTFSDGTGYRQGAISIRSAGAAAEIGATTMRLRVDRGSLDLAGARFSYKHALYQIGQVLSVSGKVVQVTITPSIAATIPLDSSLEFDNPTCLCHLADDRGMDGGYNADGFEQRSVTFREATDYWSSLVA</sequence>
<comment type="caution">
    <text evidence="1">The sequence shown here is derived from an EMBL/GenBank/DDBJ whole genome shotgun (WGS) entry which is preliminary data.</text>
</comment>